<dbReference type="GO" id="GO:0048731">
    <property type="term" value="P:system development"/>
    <property type="evidence" value="ECO:0007669"/>
    <property type="project" value="TreeGrafter"/>
</dbReference>
<gene>
    <name evidence="6" type="ORF">ORAREDHAP_LOCUS33692</name>
</gene>
<keyword evidence="7" id="KW-1185">Reference proteome</keyword>
<evidence type="ECO:0000313" key="6">
    <source>
        <dbReference type="EMBL" id="CAB4311513.1"/>
    </source>
</evidence>
<evidence type="ECO:0000256" key="1">
    <source>
        <dbReference type="ARBA" id="ARBA00023015"/>
    </source>
</evidence>
<feature type="domain" description="NAC" evidence="5">
    <location>
        <begin position="16"/>
        <end position="169"/>
    </location>
</feature>
<proteinExistence type="predicted"/>
<dbReference type="InterPro" id="IPR036093">
    <property type="entry name" value="NAC_dom_sf"/>
</dbReference>
<sequence length="192" mass="22013">MEAEHGQGAMMSSGQLPVGFRFMPTDKELVTHYLMNKVFDRPVPAAEAIQDIDATQFYSTHPKNLVTFSCGEREWFFFIHEDDENCSASAQGRRNIRVVGNGVGFWKPNGSENPIHNEDGNVYASKIFLTYFSGSLRKAKKTHWKMVEYHLHSDSHTEEEYQEKRMGIGPTEKEEMLTMAAKSKILDHLFFN</sequence>
<dbReference type="GO" id="GO:0003677">
    <property type="term" value="F:DNA binding"/>
    <property type="evidence" value="ECO:0007669"/>
    <property type="project" value="UniProtKB-KW"/>
</dbReference>
<dbReference type="EMBL" id="CAEKKB010000005">
    <property type="protein sequence ID" value="CAB4311513.1"/>
    <property type="molecule type" value="Genomic_DNA"/>
</dbReference>
<keyword evidence="1" id="KW-0805">Transcription regulation</keyword>
<dbReference type="Pfam" id="PF02365">
    <property type="entry name" value="NAM"/>
    <property type="match status" value="1"/>
</dbReference>
<name>A0A6J5XG97_PRUAR</name>
<dbReference type="PANTHER" id="PTHR31719:SF123">
    <property type="entry name" value="NAC DOMAIN-CONTAINING PROTEIN"/>
    <property type="match status" value="1"/>
</dbReference>
<dbReference type="PANTHER" id="PTHR31719">
    <property type="entry name" value="NAC TRANSCRIPTION FACTOR 56"/>
    <property type="match status" value="1"/>
</dbReference>
<dbReference type="SUPFAM" id="SSF101941">
    <property type="entry name" value="NAC domain"/>
    <property type="match status" value="1"/>
</dbReference>
<dbReference type="AlphaFoldDB" id="A0A6J5XG97"/>
<protein>
    <recommendedName>
        <fullName evidence="5">NAC domain-containing protein</fullName>
    </recommendedName>
</protein>
<keyword evidence="2" id="KW-0238">DNA-binding</keyword>
<dbReference type="InterPro" id="IPR003441">
    <property type="entry name" value="NAC-dom"/>
</dbReference>
<dbReference type="GO" id="GO:0006355">
    <property type="term" value="P:regulation of DNA-templated transcription"/>
    <property type="evidence" value="ECO:0007669"/>
    <property type="project" value="InterPro"/>
</dbReference>
<dbReference type="PROSITE" id="PS51005">
    <property type="entry name" value="NAC"/>
    <property type="match status" value="1"/>
</dbReference>
<evidence type="ECO:0000256" key="3">
    <source>
        <dbReference type="ARBA" id="ARBA00023163"/>
    </source>
</evidence>
<accession>A0A6J5XG97</accession>
<evidence type="ECO:0000256" key="4">
    <source>
        <dbReference type="ARBA" id="ARBA00023242"/>
    </source>
</evidence>
<dbReference type="Gene3D" id="2.170.150.80">
    <property type="entry name" value="NAC domain"/>
    <property type="match status" value="1"/>
</dbReference>
<keyword evidence="4" id="KW-0539">Nucleus</keyword>
<organism evidence="6 7">
    <name type="scientific">Prunus armeniaca</name>
    <name type="common">Apricot</name>
    <name type="synonym">Armeniaca vulgaris</name>
    <dbReference type="NCBI Taxonomy" id="36596"/>
    <lineage>
        <taxon>Eukaryota</taxon>
        <taxon>Viridiplantae</taxon>
        <taxon>Streptophyta</taxon>
        <taxon>Embryophyta</taxon>
        <taxon>Tracheophyta</taxon>
        <taxon>Spermatophyta</taxon>
        <taxon>Magnoliopsida</taxon>
        <taxon>eudicotyledons</taxon>
        <taxon>Gunneridae</taxon>
        <taxon>Pentapetalae</taxon>
        <taxon>rosids</taxon>
        <taxon>fabids</taxon>
        <taxon>Rosales</taxon>
        <taxon>Rosaceae</taxon>
        <taxon>Amygdaloideae</taxon>
        <taxon>Amygdaleae</taxon>
        <taxon>Prunus</taxon>
    </lineage>
</organism>
<keyword evidence="3" id="KW-0804">Transcription</keyword>
<reference evidence="7" key="1">
    <citation type="journal article" date="2020" name="Genome Biol.">
        <title>Gamete binning: chromosome-level and haplotype-resolved genome assembly enabled by high-throughput single-cell sequencing of gamete genomes.</title>
        <authorList>
            <person name="Campoy J.A."/>
            <person name="Sun H."/>
            <person name="Goel M."/>
            <person name="Jiao W.-B."/>
            <person name="Folz-Donahue K."/>
            <person name="Wang N."/>
            <person name="Rubio M."/>
            <person name="Liu C."/>
            <person name="Kukat C."/>
            <person name="Ruiz D."/>
            <person name="Huettel B."/>
            <person name="Schneeberger K."/>
        </authorList>
    </citation>
    <scope>NUCLEOTIDE SEQUENCE [LARGE SCALE GENOMIC DNA]</scope>
    <source>
        <strain evidence="7">cv. Rojo Pasion</strain>
    </source>
</reference>
<dbReference type="OrthoDB" id="1848022at2759"/>
<evidence type="ECO:0000259" key="5">
    <source>
        <dbReference type="PROSITE" id="PS51005"/>
    </source>
</evidence>
<dbReference type="Proteomes" id="UP000507245">
    <property type="component" value="Unassembled WGS sequence"/>
</dbReference>
<evidence type="ECO:0000313" key="7">
    <source>
        <dbReference type="Proteomes" id="UP000507245"/>
    </source>
</evidence>
<evidence type="ECO:0000256" key="2">
    <source>
        <dbReference type="ARBA" id="ARBA00023125"/>
    </source>
</evidence>